<dbReference type="STRING" id="1210086.GCA_001613105_04513"/>
<dbReference type="EMBL" id="QQBC01000015">
    <property type="protein sequence ID" value="RDI60536.1"/>
    <property type="molecule type" value="Genomic_DNA"/>
</dbReference>
<dbReference type="EC" id="2.3.1.282" evidence="5"/>
<keyword evidence="8 14" id="KW-0808">Transferase</keyword>
<name>A0A370HPN0_9NOCA</name>
<evidence type="ECO:0000256" key="11">
    <source>
        <dbReference type="ARBA" id="ARBA00032317"/>
    </source>
</evidence>
<evidence type="ECO:0000256" key="6">
    <source>
        <dbReference type="ARBA" id="ARBA00013449"/>
    </source>
</evidence>
<keyword evidence="7" id="KW-0444">Lipid biosynthesis</keyword>
<gene>
    <name evidence="14" type="ORF">DFR76_115166</name>
</gene>
<keyword evidence="7" id="KW-0443">Lipid metabolism</keyword>
<evidence type="ECO:0000256" key="2">
    <source>
        <dbReference type="ARBA" id="ARBA00000625"/>
    </source>
</evidence>
<feature type="domain" description="Phthiocerol/phthiodiolone dimycocerosyl transferase C-terminal" evidence="13">
    <location>
        <begin position="191"/>
        <end position="376"/>
    </location>
</feature>
<comment type="catalytic activity">
    <reaction evidence="3">
        <text>2 a mycocerosyl-[mycocerosic acid synthase] + a phthiodiolone = a dimycocerosyl phthiodiolone + 2 holo-[mycocerosic acid synthase].</text>
        <dbReference type="EC" id="2.3.1.282"/>
    </reaction>
</comment>
<dbReference type="Proteomes" id="UP000254869">
    <property type="component" value="Unassembled WGS sequence"/>
</dbReference>
<dbReference type="GO" id="GO:0016746">
    <property type="term" value="F:acyltransferase activity"/>
    <property type="evidence" value="ECO:0007669"/>
    <property type="project" value="UniProtKB-KW"/>
</dbReference>
<sequence>MIKSDQNTSAVLRALAPSECMFVGLATGKTVRVRGVLDIEALGEAYTALCRRYPFLGAYLEPTEKGYVLVRPPVFMGKVRQESPKSTDFQPWLERRPQSAVCVEQDSDGARVSLLTHHCVADSRYGSAAFQDLWRLYTQIVLNGKVEDISELPEPQPIESLLTARGVGDISSNHAGGTRFGQPNSAATLSLETARRRFTVAETNALTEFGGRNGLTVHGILAAAIILAEKEVGGQLLSELYYTYPVDLRERLTPPVAPAGGTNVLGYVQFNPDPTVAPELSAIGTAVNEQLTAGLSTGAIVHSLIYAASAVGTSPSPTPGKIMTTSAGRIADFITPPGLIVEDLTTIVSPRMLDPTNRRGLYAINSFGGRLSIEIHHRPGAADIENQRLAALTDRLIASAVLSGRSR</sequence>
<evidence type="ECO:0000313" key="15">
    <source>
        <dbReference type="Proteomes" id="UP000254869"/>
    </source>
</evidence>
<dbReference type="Gene3D" id="3.30.559.30">
    <property type="entry name" value="Nonribosomal peptide synthetase, condensation domain"/>
    <property type="match status" value="1"/>
</dbReference>
<dbReference type="InterPro" id="IPR023213">
    <property type="entry name" value="CAT-like_dom_sf"/>
</dbReference>
<proteinExistence type="inferred from homology"/>
<comment type="catalytic activity">
    <reaction evidence="1">
        <text>2 a mycocerosyl-[mycocerosic acid synthase] + a phthiocerol = a dimycocerosyl phthiocerol + 2 holo-[mycocerosic acid synthase].</text>
        <dbReference type="EC" id="2.3.1.282"/>
    </reaction>
</comment>
<comment type="similarity">
    <text evidence="4">Belongs to the acyltransferase PapA5 family.</text>
</comment>
<evidence type="ECO:0000256" key="8">
    <source>
        <dbReference type="ARBA" id="ARBA00022679"/>
    </source>
</evidence>
<dbReference type="SUPFAM" id="SSF52777">
    <property type="entry name" value="CoA-dependent acyltransferases"/>
    <property type="match status" value="2"/>
</dbReference>
<evidence type="ECO:0000256" key="12">
    <source>
        <dbReference type="ARBA" id="ARBA00033407"/>
    </source>
</evidence>
<organism evidence="14 15">
    <name type="scientific">Nocardia pseudobrasiliensis</name>
    <dbReference type="NCBI Taxonomy" id="45979"/>
    <lineage>
        <taxon>Bacteria</taxon>
        <taxon>Bacillati</taxon>
        <taxon>Actinomycetota</taxon>
        <taxon>Actinomycetes</taxon>
        <taxon>Mycobacteriales</taxon>
        <taxon>Nocardiaceae</taxon>
        <taxon>Nocardia</taxon>
    </lineage>
</organism>
<evidence type="ECO:0000313" key="14">
    <source>
        <dbReference type="EMBL" id="RDI60536.1"/>
    </source>
</evidence>
<keyword evidence="15" id="KW-1185">Reference proteome</keyword>
<protein>
    <recommendedName>
        <fullName evidence="6">Phthiocerol/phthiodiolone dimycocerosyl transferase</fullName>
        <ecNumber evidence="5">2.3.1.282</ecNumber>
    </recommendedName>
    <alternativeName>
        <fullName evidence="12">Acyltransferase PapA5</fullName>
    </alternativeName>
    <alternativeName>
        <fullName evidence="10">Phthiocerol/phthiodiolone O-acyltransferase</fullName>
    </alternativeName>
    <alternativeName>
        <fullName evidence="11">Polyketide synthase-associated protein A5</fullName>
    </alternativeName>
</protein>
<evidence type="ECO:0000259" key="13">
    <source>
        <dbReference type="Pfam" id="PF16911"/>
    </source>
</evidence>
<comment type="catalytic activity">
    <reaction evidence="2">
        <text>2 a mycocerosyl-[mycocerosic acid synthase] + a phenolphthiocerol = a dimycocerosyl phenolphthiocerol + 2 holo-[mycocerosic acid synthase].</text>
        <dbReference type="EC" id="2.3.1.282"/>
    </reaction>
</comment>
<evidence type="ECO:0000256" key="3">
    <source>
        <dbReference type="ARBA" id="ARBA00001907"/>
    </source>
</evidence>
<evidence type="ECO:0000256" key="9">
    <source>
        <dbReference type="ARBA" id="ARBA00023315"/>
    </source>
</evidence>
<evidence type="ECO:0000256" key="10">
    <source>
        <dbReference type="ARBA" id="ARBA00030465"/>
    </source>
</evidence>
<keyword evidence="9" id="KW-0012">Acyltransferase</keyword>
<dbReference type="AlphaFoldDB" id="A0A370HPN0"/>
<evidence type="ECO:0000256" key="7">
    <source>
        <dbReference type="ARBA" id="ARBA00022516"/>
    </source>
</evidence>
<evidence type="ECO:0000256" key="1">
    <source>
        <dbReference type="ARBA" id="ARBA00000026"/>
    </source>
</evidence>
<comment type="caution">
    <text evidence="14">The sequence shown here is derived from an EMBL/GenBank/DDBJ whole genome shotgun (WGS) entry which is preliminary data.</text>
</comment>
<dbReference type="Gene3D" id="3.30.559.10">
    <property type="entry name" value="Chloramphenicol acetyltransferase-like domain"/>
    <property type="match status" value="1"/>
</dbReference>
<reference evidence="14 15" key="1">
    <citation type="submission" date="2018-07" db="EMBL/GenBank/DDBJ databases">
        <title>Genomic Encyclopedia of Type Strains, Phase IV (KMG-IV): sequencing the most valuable type-strain genomes for metagenomic binning, comparative biology and taxonomic classification.</title>
        <authorList>
            <person name="Goeker M."/>
        </authorList>
    </citation>
    <scope>NUCLEOTIDE SEQUENCE [LARGE SCALE GENOMIC DNA]</scope>
    <source>
        <strain evidence="14 15">DSM 44290</strain>
    </source>
</reference>
<dbReference type="InterPro" id="IPR031641">
    <property type="entry name" value="PapA_C"/>
</dbReference>
<accession>A0A370HPN0</accession>
<evidence type="ECO:0000256" key="4">
    <source>
        <dbReference type="ARBA" id="ARBA00006558"/>
    </source>
</evidence>
<evidence type="ECO:0000256" key="5">
    <source>
        <dbReference type="ARBA" id="ARBA00012866"/>
    </source>
</evidence>
<dbReference type="Pfam" id="PF16911">
    <property type="entry name" value="PapA_C"/>
    <property type="match status" value="1"/>
</dbReference>